<feature type="transmembrane region" description="Helical" evidence="1">
    <location>
        <begin position="53"/>
        <end position="72"/>
    </location>
</feature>
<organism evidence="2 3">
    <name type="scientific">Amedibacillus hominis</name>
    <dbReference type="NCBI Taxonomy" id="2897776"/>
    <lineage>
        <taxon>Bacteria</taxon>
        <taxon>Bacillati</taxon>
        <taxon>Bacillota</taxon>
        <taxon>Erysipelotrichia</taxon>
        <taxon>Erysipelotrichales</taxon>
        <taxon>Erysipelotrichaceae</taxon>
        <taxon>Amedibacillus</taxon>
    </lineage>
</organism>
<proteinExistence type="predicted"/>
<feature type="transmembrane region" description="Helical" evidence="1">
    <location>
        <begin position="113"/>
        <end position="130"/>
    </location>
</feature>
<dbReference type="Pfam" id="PF04018">
    <property type="entry name" value="VCA0040-like"/>
    <property type="match status" value="1"/>
</dbReference>
<evidence type="ECO:0000313" key="3">
    <source>
        <dbReference type="Proteomes" id="UP001202402"/>
    </source>
</evidence>
<evidence type="ECO:0000313" key="2">
    <source>
        <dbReference type="EMBL" id="MCH4284830.1"/>
    </source>
</evidence>
<dbReference type="RefSeq" id="WP_117452716.1">
    <property type="nucleotide sequence ID" value="NZ_JAKVPQ010000004.1"/>
</dbReference>
<feature type="transmembrane region" description="Helical" evidence="1">
    <location>
        <begin position="221"/>
        <end position="239"/>
    </location>
</feature>
<accession>A0ABS9R594</accession>
<keyword evidence="1" id="KW-1133">Transmembrane helix</keyword>
<gene>
    <name evidence="2" type="ORF">LQE99_06765</name>
</gene>
<reference evidence="2 3" key="1">
    <citation type="submission" date="2022-02" db="EMBL/GenBank/DDBJ databases">
        <title>Genome of Erysipelotrichaceae sp. nov. NSJ-176 isolated from human feces.</title>
        <authorList>
            <person name="Abdugheni R."/>
        </authorList>
    </citation>
    <scope>NUCLEOTIDE SEQUENCE [LARGE SCALE GENOMIC DNA]</scope>
    <source>
        <strain evidence="2 3">NSJ-176</strain>
    </source>
</reference>
<feature type="transmembrane region" description="Helical" evidence="1">
    <location>
        <begin position="12"/>
        <end position="33"/>
    </location>
</feature>
<dbReference type="PANTHER" id="PTHR37308">
    <property type="entry name" value="INTEGRAL MEMBRANE PROTEIN"/>
    <property type="match status" value="1"/>
</dbReference>
<keyword evidence="1" id="KW-0472">Membrane</keyword>
<dbReference type="PANTHER" id="PTHR37308:SF1">
    <property type="entry name" value="POLYPRENYL-PHOSPHATE TRANSPORTER"/>
    <property type="match status" value="1"/>
</dbReference>
<comment type="caution">
    <text evidence="2">The sequence shown here is derived from an EMBL/GenBank/DDBJ whole genome shotgun (WGS) entry which is preliminary data.</text>
</comment>
<protein>
    <submittedName>
        <fullName evidence="2">DUF368 domain-containing protein</fullName>
    </submittedName>
</protein>
<keyword evidence="1" id="KW-0812">Transmembrane</keyword>
<name>A0ABS9R594_9FIRM</name>
<feature type="transmembrane region" description="Helical" evidence="1">
    <location>
        <begin position="245"/>
        <end position="263"/>
    </location>
</feature>
<feature type="transmembrane region" description="Helical" evidence="1">
    <location>
        <begin position="84"/>
        <end position="101"/>
    </location>
</feature>
<dbReference type="InterPro" id="IPR007163">
    <property type="entry name" value="VCA0040-like"/>
</dbReference>
<sequence>MKDRFMIGIKGLFVGSTMLVPGVSGGSMAMILGVYDRLIHAVSSFRKQKKASLLFLLIFSIGAIIGMVAFARPILAAINRWEKPMLYFFIGIVAGGIPLMVKKAQLKTFQFTYIIYFIIGIVVVVLLGMLPGMDVTSSQNDILHICLLLVAGFISAIALVLPGISVSYMLLLLGMYDTTMQAISRLYLPYLIPLGIGVILGIISTTKLLETLMNRYTQSTYLVILGFVAGSVFEILPGFPSIQELWICAFALLAGFCIIMMILKFDKEEC</sequence>
<feature type="transmembrane region" description="Helical" evidence="1">
    <location>
        <begin position="190"/>
        <end position="209"/>
    </location>
</feature>
<dbReference type="EMBL" id="JAKVPQ010000004">
    <property type="protein sequence ID" value="MCH4284830.1"/>
    <property type="molecule type" value="Genomic_DNA"/>
</dbReference>
<feature type="transmembrane region" description="Helical" evidence="1">
    <location>
        <begin position="142"/>
        <end position="170"/>
    </location>
</feature>
<evidence type="ECO:0000256" key="1">
    <source>
        <dbReference type="SAM" id="Phobius"/>
    </source>
</evidence>
<dbReference type="Proteomes" id="UP001202402">
    <property type="component" value="Unassembled WGS sequence"/>
</dbReference>
<keyword evidence="3" id="KW-1185">Reference proteome</keyword>